<keyword evidence="3" id="KW-1185">Reference proteome</keyword>
<dbReference type="Proteomes" id="UP000184300">
    <property type="component" value="Unassembled WGS sequence"/>
</dbReference>
<organism evidence="2 3">
    <name type="scientific">Aspergillus glaucus CBS 516.65</name>
    <dbReference type="NCBI Taxonomy" id="1160497"/>
    <lineage>
        <taxon>Eukaryota</taxon>
        <taxon>Fungi</taxon>
        <taxon>Dikarya</taxon>
        <taxon>Ascomycota</taxon>
        <taxon>Pezizomycotina</taxon>
        <taxon>Eurotiomycetes</taxon>
        <taxon>Eurotiomycetidae</taxon>
        <taxon>Eurotiales</taxon>
        <taxon>Aspergillaceae</taxon>
        <taxon>Aspergillus</taxon>
        <taxon>Aspergillus subgen. Aspergillus</taxon>
    </lineage>
</organism>
<sequence length="217" mass="23610">MVDFGPPHGFALRRRGSCLENESGNVTWGEFSRCCPKPSIDESGACCPTANNCMEDIKNPAHCADESWLLFRNTRDNGYFCCLPKTDGFLTIFNDNTTGVGCRDSTDPETSDYLWQPRVITDADGSTCPSTSKSGAIAGGVVGGVVGLAIILALLWYFMRRLSQKQPPQEEMPITEAPVIQSGPVMSSGKPRGLDCPGYMAELENIPVHELPENIRT</sequence>
<evidence type="ECO:0000313" key="2">
    <source>
        <dbReference type="EMBL" id="OJJ89311.1"/>
    </source>
</evidence>
<dbReference type="GeneID" id="34461637"/>
<feature type="transmembrane region" description="Helical" evidence="1">
    <location>
        <begin position="136"/>
        <end position="158"/>
    </location>
</feature>
<dbReference type="OrthoDB" id="4779287at2759"/>
<evidence type="ECO:0000313" key="3">
    <source>
        <dbReference type="Proteomes" id="UP000184300"/>
    </source>
</evidence>
<evidence type="ECO:0000256" key="1">
    <source>
        <dbReference type="SAM" id="Phobius"/>
    </source>
</evidence>
<dbReference type="EMBL" id="KV878888">
    <property type="protein sequence ID" value="OJJ89311.1"/>
    <property type="molecule type" value="Genomic_DNA"/>
</dbReference>
<gene>
    <name evidence="2" type="ORF">ASPGLDRAFT_41272</name>
</gene>
<accession>A0A1L9VZH1</accession>
<proteinExistence type="predicted"/>
<keyword evidence="1" id="KW-1133">Transmembrane helix</keyword>
<keyword evidence="1" id="KW-0472">Membrane</keyword>
<dbReference type="AlphaFoldDB" id="A0A1L9VZH1"/>
<dbReference type="STRING" id="1160497.A0A1L9VZH1"/>
<name>A0A1L9VZH1_ASPGL</name>
<dbReference type="RefSeq" id="XP_022405973.1">
    <property type="nucleotide sequence ID" value="XM_022545376.1"/>
</dbReference>
<reference evidence="3" key="1">
    <citation type="journal article" date="2017" name="Genome Biol.">
        <title>Comparative genomics reveals high biological diversity and specific adaptations in the industrially and medically important fungal genus Aspergillus.</title>
        <authorList>
            <person name="de Vries R.P."/>
            <person name="Riley R."/>
            <person name="Wiebenga A."/>
            <person name="Aguilar-Osorio G."/>
            <person name="Amillis S."/>
            <person name="Uchima C.A."/>
            <person name="Anderluh G."/>
            <person name="Asadollahi M."/>
            <person name="Askin M."/>
            <person name="Barry K."/>
            <person name="Battaglia E."/>
            <person name="Bayram O."/>
            <person name="Benocci T."/>
            <person name="Braus-Stromeyer S.A."/>
            <person name="Caldana C."/>
            <person name="Canovas D."/>
            <person name="Cerqueira G.C."/>
            <person name="Chen F."/>
            <person name="Chen W."/>
            <person name="Choi C."/>
            <person name="Clum A."/>
            <person name="Dos Santos R.A."/>
            <person name="Damasio A.R."/>
            <person name="Diallinas G."/>
            <person name="Emri T."/>
            <person name="Fekete E."/>
            <person name="Flipphi M."/>
            <person name="Freyberg S."/>
            <person name="Gallo A."/>
            <person name="Gournas C."/>
            <person name="Habgood R."/>
            <person name="Hainaut M."/>
            <person name="Harispe M.L."/>
            <person name="Henrissat B."/>
            <person name="Hilden K.S."/>
            <person name="Hope R."/>
            <person name="Hossain A."/>
            <person name="Karabika E."/>
            <person name="Karaffa L."/>
            <person name="Karanyi Z."/>
            <person name="Krasevec N."/>
            <person name="Kuo A."/>
            <person name="Kusch H."/>
            <person name="LaButti K."/>
            <person name="Lagendijk E.L."/>
            <person name="Lapidus A."/>
            <person name="Levasseur A."/>
            <person name="Lindquist E."/>
            <person name="Lipzen A."/>
            <person name="Logrieco A.F."/>
            <person name="MacCabe A."/>
            <person name="Maekelae M.R."/>
            <person name="Malavazi I."/>
            <person name="Melin P."/>
            <person name="Meyer V."/>
            <person name="Mielnichuk N."/>
            <person name="Miskei M."/>
            <person name="Molnar A.P."/>
            <person name="Mule G."/>
            <person name="Ngan C.Y."/>
            <person name="Orejas M."/>
            <person name="Orosz E."/>
            <person name="Ouedraogo J.P."/>
            <person name="Overkamp K.M."/>
            <person name="Park H.-S."/>
            <person name="Perrone G."/>
            <person name="Piumi F."/>
            <person name="Punt P.J."/>
            <person name="Ram A.F."/>
            <person name="Ramon A."/>
            <person name="Rauscher S."/>
            <person name="Record E."/>
            <person name="Riano-Pachon D.M."/>
            <person name="Robert V."/>
            <person name="Roehrig J."/>
            <person name="Ruller R."/>
            <person name="Salamov A."/>
            <person name="Salih N.S."/>
            <person name="Samson R.A."/>
            <person name="Sandor E."/>
            <person name="Sanguinetti M."/>
            <person name="Schuetze T."/>
            <person name="Sepcic K."/>
            <person name="Shelest E."/>
            <person name="Sherlock G."/>
            <person name="Sophianopoulou V."/>
            <person name="Squina F.M."/>
            <person name="Sun H."/>
            <person name="Susca A."/>
            <person name="Todd R.B."/>
            <person name="Tsang A."/>
            <person name="Unkles S.E."/>
            <person name="van de Wiele N."/>
            <person name="van Rossen-Uffink D."/>
            <person name="Oliveira J.V."/>
            <person name="Vesth T.C."/>
            <person name="Visser J."/>
            <person name="Yu J.-H."/>
            <person name="Zhou M."/>
            <person name="Andersen M.R."/>
            <person name="Archer D.B."/>
            <person name="Baker S.E."/>
            <person name="Benoit I."/>
            <person name="Brakhage A.A."/>
            <person name="Braus G.H."/>
            <person name="Fischer R."/>
            <person name="Frisvad J.C."/>
            <person name="Goldman G.H."/>
            <person name="Houbraken J."/>
            <person name="Oakley B."/>
            <person name="Pocsi I."/>
            <person name="Scazzocchio C."/>
            <person name="Seiboth B."/>
            <person name="vanKuyk P.A."/>
            <person name="Wortman J."/>
            <person name="Dyer P.S."/>
            <person name="Grigoriev I.V."/>
        </authorList>
    </citation>
    <scope>NUCLEOTIDE SEQUENCE [LARGE SCALE GENOMIC DNA]</scope>
    <source>
        <strain evidence="3">CBS 516.65</strain>
    </source>
</reference>
<keyword evidence="1" id="KW-0812">Transmembrane</keyword>
<protein>
    <submittedName>
        <fullName evidence="2">Uncharacterized protein</fullName>
    </submittedName>
</protein>
<dbReference type="VEuPathDB" id="FungiDB:ASPGLDRAFT_41272"/>